<dbReference type="Gene3D" id="2.30.31.10">
    <property type="entry name" value="Transcriptional Coactivator Pc4, Chain A"/>
    <property type="match status" value="1"/>
</dbReference>
<dbReference type="GeneID" id="106460331"/>
<dbReference type="InterPro" id="IPR045125">
    <property type="entry name" value="Sub1/Tcp4-like"/>
</dbReference>
<dbReference type="InterPro" id="IPR009044">
    <property type="entry name" value="ssDNA-bd_transcriptional_reg"/>
</dbReference>
<reference evidence="10" key="1">
    <citation type="submission" date="2025-08" db="UniProtKB">
        <authorList>
            <consortium name="RefSeq"/>
        </authorList>
    </citation>
    <scope>IDENTIFICATION</scope>
    <source>
        <tissue evidence="10">Muscle</tissue>
    </source>
</reference>
<keyword evidence="9" id="KW-1185">Reference proteome</keyword>
<dbReference type="Proteomes" id="UP000694941">
    <property type="component" value="Unplaced"/>
</dbReference>
<dbReference type="RefSeq" id="XP_013775478.1">
    <property type="nucleotide sequence ID" value="XM_013920024.2"/>
</dbReference>
<feature type="compositionally biased region" description="Basic and acidic residues" evidence="7">
    <location>
        <begin position="92"/>
        <end position="114"/>
    </location>
</feature>
<dbReference type="InterPro" id="IPR003173">
    <property type="entry name" value="PC4_C"/>
</dbReference>
<evidence type="ECO:0000256" key="1">
    <source>
        <dbReference type="ARBA" id="ARBA00004123"/>
    </source>
</evidence>
<organism evidence="9 10">
    <name type="scientific">Limulus polyphemus</name>
    <name type="common">Atlantic horseshoe crab</name>
    <dbReference type="NCBI Taxonomy" id="6850"/>
    <lineage>
        <taxon>Eukaryota</taxon>
        <taxon>Metazoa</taxon>
        <taxon>Ecdysozoa</taxon>
        <taxon>Arthropoda</taxon>
        <taxon>Chelicerata</taxon>
        <taxon>Merostomata</taxon>
        <taxon>Xiphosura</taxon>
        <taxon>Limulidae</taxon>
        <taxon>Limulus</taxon>
    </lineage>
</organism>
<keyword evidence="4" id="KW-0238">DNA-binding</keyword>
<evidence type="ECO:0000313" key="10">
    <source>
        <dbReference type="RefSeq" id="XP_013775478.1"/>
    </source>
</evidence>
<comment type="similarity">
    <text evidence="2">Belongs to the transcriptional coactivator PC4 family.</text>
</comment>
<gene>
    <name evidence="10" type="primary">LOC106460331</name>
</gene>
<evidence type="ECO:0000256" key="3">
    <source>
        <dbReference type="ARBA" id="ARBA00023015"/>
    </source>
</evidence>
<dbReference type="Pfam" id="PF02229">
    <property type="entry name" value="PC4"/>
    <property type="match status" value="1"/>
</dbReference>
<sequence length="181" mass="20752">MSRRSVGSATEQKDHVLIDEHPDNREEISGASQKCGFTRIGEGKRLFFIECICGEKAYMPGNFPANKEIILKYNLKNYFLVFQTTSDSDSGPDDRNPPPKRVKTDKVSKSKQESEDSMFQLSKMRFVSVREFRGKVMVDIREYYESDGDLKPGKKGICLNLDQWKALKSHIDNIDEAVKQF</sequence>
<evidence type="ECO:0000313" key="9">
    <source>
        <dbReference type="Proteomes" id="UP000694941"/>
    </source>
</evidence>
<dbReference type="PANTHER" id="PTHR13215">
    <property type="entry name" value="RNA POLYMERASE II TRANSCRIPTIONAL COACTIVATOR"/>
    <property type="match status" value="1"/>
</dbReference>
<evidence type="ECO:0000256" key="2">
    <source>
        <dbReference type="ARBA" id="ARBA00009001"/>
    </source>
</evidence>
<evidence type="ECO:0000256" key="5">
    <source>
        <dbReference type="ARBA" id="ARBA00023163"/>
    </source>
</evidence>
<keyword evidence="3" id="KW-0805">Transcription regulation</keyword>
<feature type="region of interest" description="Disordered" evidence="7">
    <location>
        <begin position="1"/>
        <end position="29"/>
    </location>
</feature>
<dbReference type="SUPFAM" id="SSF54447">
    <property type="entry name" value="ssDNA-binding transcriptional regulator domain"/>
    <property type="match status" value="1"/>
</dbReference>
<proteinExistence type="inferred from homology"/>
<feature type="compositionally biased region" description="Polar residues" evidence="7">
    <location>
        <begin position="1"/>
        <end position="10"/>
    </location>
</feature>
<keyword evidence="6" id="KW-0539">Nucleus</keyword>
<accession>A0ABM1B5Y1</accession>
<keyword evidence="5" id="KW-0804">Transcription</keyword>
<evidence type="ECO:0000256" key="7">
    <source>
        <dbReference type="SAM" id="MobiDB-lite"/>
    </source>
</evidence>
<comment type="subcellular location">
    <subcellularLocation>
        <location evidence="1">Nucleus</location>
    </subcellularLocation>
</comment>
<feature type="domain" description="Transcriptional coactivator p15 (PC4) C-terminal" evidence="8">
    <location>
        <begin position="119"/>
        <end position="170"/>
    </location>
</feature>
<protein>
    <submittedName>
        <fullName evidence="10">Activated RNA polymerase II transcriptional coactivator p15-like</fullName>
    </submittedName>
</protein>
<evidence type="ECO:0000256" key="4">
    <source>
        <dbReference type="ARBA" id="ARBA00023125"/>
    </source>
</evidence>
<evidence type="ECO:0000259" key="8">
    <source>
        <dbReference type="Pfam" id="PF02229"/>
    </source>
</evidence>
<feature type="compositionally biased region" description="Basic and acidic residues" evidence="7">
    <location>
        <begin position="11"/>
        <end position="28"/>
    </location>
</feature>
<feature type="region of interest" description="Disordered" evidence="7">
    <location>
        <begin position="84"/>
        <end position="116"/>
    </location>
</feature>
<name>A0ABM1B5Y1_LIMPO</name>
<evidence type="ECO:0000256" key="6">
    <source>
        <dbReference type="ARBA" id="ARBA00023242"/>
    </source>
</evidence>